<organism evidence="1 2">
    <name type="scientific">Caenorhabditis briggsae</name>
    <dbReference type="NCBI Taxonomy" id="6238"/>
    <lineage>
        <taxon>Eukaryota</taxon>
        <taxon>Metazoa</taxon>
        <taxon>Ecdysozoa</taxon>
        <taxon>Nematoda</taxon>
        <taxon>Chromadorea</taxon>
        <taxon>Rhabditida</taxon>
        <taxon>Rhabditina</taxon>
        <taxon>Rhabditomorpha</taxon>
        <taxon>Rhabditoidea</taxon>
        <taxon>Rhabditidae</taxon>
        <taxon>Peloderinae</taxon>
        <taxon>Caenorhabditis</taxon>
    </lineage>
</organism>
<dbReference type="Proteomes" id="UP000008549">
    <property type="component" value="Unassembled WGS sequence"/>
</dbReference>
<dbReference type="CTD" id="68918183"/>
<name>H8WHC2_CAEBR</name>
<reference evidence="1 2" key="2">
    <citation type="journal article" date="2011" name="PLoS Genet.">
        <title>Caenorhabditis briggsae recombinant inbred line genotypes reveal inter-strain incompatibility and the evolution of recombination.</title>
        <authorList>
            <person name="Ross J.A."/>
            <person name="Koboldt D.C."/>
            <person name="Staisch J.E."/>
            <person name="Chamberlin H.M."/>
            <person name="Gupta B.P."/>
            <person name="Miller R.D."/>
            <person name="Baird S.E."/>
            <person name="Haag E.S."/>
        </authorList>
    </citation>
    <scope>NUCLEOTIDE SEQUENCE [LARGE SCALE GENOMIC DNA]</scope>
    <source>
        <strain evidence="1 2">AF16</strain>
    </source>
</reference>
<protein>
    <submittedName>
        <fullName evidence="1">Protein CBG26712</fullName>
    </submittedName>
</protein>
<dbReference type="EMBL" id="HE601499">
    <property type="protein sequence ID" value="CCG58624.1"/>
    <property type="molecule type" value="Genomic_DNA"/>
</dbReference>
<proteinExistence type="predicted"/>
<dbReference type="RefSeq" id="XP_045100885.1">
    <property type="nucleotide sequence ID" value="XM_045241115.1"/>
</dbReference>
<evidence type="ECO:0000313" key="2">
    <source>
        <dbReference type="Proteomes" id="UP000008549"/>
    </source>
</evidence>
<reference evidence="1 2" key="1">
    <citation type="journal article" date="2003" name="PLoS Biol.">
        <title>The genome sequence of Caenorhabditis briggsae: a platform for comparative genomics.</title>
        <authorList>
            <person name="Stein L.D."/>
            <person name="Bao Z."/>
            <person name="Blasiar D."/>
            <person name="Blumenthal T."/>
            <person name="Brent M.R."/>
            <person name="Chen N."/>
            <person name="Chinwalla A."/>
            <person name="Clarke L."/>
            <person name="Clee C."/>
            <person name="Coghlan A."/>
            <person name="Coulson A."/>
            <person name="D'Eustachio P."/>
            <person name="Fitch D.H."/>
            <person name="Fulton L.A."/>
            <person name="Fulton R.E."/>
            <person name="Griffiths-Jones S."/>
            <person name="Harris T.W."/>
            <person name="Hillier L.W."/>
            <person name="Kamath R."/>
            <person name="Kuwabara P.E."/>
            <person name="Mardis E.R."/>
            <person name="Marra M.A."/>
            <person name="Miner T.L."/>
            <person name="Minx P."/>
            <person name="Mullikin J.C."/>
            <person name="Plumb R.W."/>
            <person name="Rogers J."/>
            <person name="Schein J.E."/>
            <person name="Sohrmann M."/>
            <person name="Spieth J."/>
            <person name="Stajich J.E."/>
            <person name="Wei C."/>
            <person name="Willey D."/>
            <person name="Wilson R.K."/>
            <person name="Durbin R."/>
            <person name="Waterston R.H."/>
        </authorList>
    </citation>
    <scope>NUCLEOTIDE SEQUENCE [LARGE SCALE GENOMIC DNA]</scope>
    <source>
        <strain evidence="1 2">AF16</strain>
    </source>
</reference>
<keyword evidence="2" id="KW-1185">Reference proteome</keyword>
<dbReference type="KEGG" id="cbr:CBG_26712"/>
<accession>H8WHC2</accession>
<evidence type="ECO:0000313" key="1">
    <source>
        <dbReference type="EMBL" id="CCG58624.1"/>
    </source>
</evidence>
<dbReference type="AlphaFoldDB" id="H8WHC2"/>
<dbReference type="GeneID" id="68918183"/>
<sequence length="34" mass="3751">MVRHCLIIIVQTIHVGYCTKTVVRIKPESAGNIG</sequence>
<gene>
    <name evidence="1" type="ORF">CBG26712</name>
    <name evidence="1" type="ORF">CBG_26712</name>
</gene>